<evidence type="ECO:0000256" key="1">
    <source>
        <dbReference type="SAM" id="MobiDB-lite"/>
    </source>
</evidence>
<reference evidence="2" key="1">
    <citation type="submission" date="2022-05" db="EMBL/GenBank/DDBJ databases">
        <authorList>
            <person name="Okamura Y."/>
        </authorList>
    </citation>
    <scope>NUCLEOTIDE SEQUENCE</scope>
</reference>
<name>A0A9P0X8C7_PIEBR</name>
<dbReference type="AlphaFoldDB" id="A0A9P0X8C7"/>
<dbReference type="EMBL" id="CALOZG010000005">
    <property type="protein sequence ID" value="CAH4028102.1"/>
    <property type="molecule type" value="Genomic_DNA"/>
</dbReference>
<dbReference type="Proteomes" id="UP001152562">
    <property type="component" value="Unassembled WGS sequence"/>
</dbReference>
<sequence>MQGECRAPGAVHRDEGRGARRSPASRLALHAAGPRHSLPPQSSLWVSRRVELVDVGRHTICLSASRCVYGPVRIGFAGAFAAVLNAEPTAVLEIACVIIVTSAAARRDSARSPAPARRLTRARPLQLTISGARRRAAKAHLVSLFMAFAIDSHF</sequence>
<feature type="region of interest" description="Disordered" evidence="1">
    <location>
        <begin position="1"/>
        <end position="24"/>
    </location>
</feature>
<evidence type="ECO:0000313" key="2">
    <source>
        <dbReference type="EMBL" id="CAH4028102.1"/>
    </source>
</evidence>
<organism evidence="2 3">
    <name type="scientific">Pieris brassicae</name>
    <name type="common">White butterfly</name>
    <name type="synonym">Large white butterfly</name>
    <dbReference type="NCBI Taxonomy" id="7116"/>
    <lineage>
        <taxon>Eukaryota</taxon>
        <taxon>Metazoa</taxon>
        <taxon>Ecdysozoa</taxon>
        <taxon>Arthropoda</taxon>
        <taxon>Hexapoda</taxon>
        <taxon>Insecta</taxon>
        <taxon>Pterygota</taxon>
        <taxon>Neoptera</taxon>
        <taxon>Endopterygota</taxon>
        <taxon>Lepidoptera</taxon>
        <taxon>Glossata</taxon>
        <taxon>Ditrysia</taxon>
        <taxon>Papilionoidea</taxon>
        <taxon>Pieridae</taxon>
        <taxon>Pierinae</taxon>
        <taxon>Pieris</taxon>
    </lineage>
</organism>
<keyword evidence="3" id="KW-1185">Reference proteome</keyword>
<accession>A0A9P0X8C7</accession>
<proteinExistence type="predicted"/>
<protein>
    <submittedName>
        <fullName evidence="2">Uncharacterized protein</fullName>
    </submittedName>
</protein>
<evidence type="ECO:0000313" key="3">
    <source>
        <dbReference type="Proteomes" id="UP001152562"/>
    </source>
</evidence>
<comment type="caution">
    <text evidence="2">The sequence shown here is derived from an EMBL/GenBank/DDBJ whole genome shotgun (WGS) entry which is preliminary data.</text>
</comment>
<gene>
    <name evidence="2" type="ORF">PIBRA_LOCUS5055</name>
</gene>